<dbReference type="RefSeq" id="WP_111739316.1">
    <property type="nucleotide sequence ID" value="NZ_LR698987.1"/>
</dbReference>
<reference evidence="1 2" key="1">
    <citation type="submission" date="2018-06" db="EMBL/GenBank/DDBJ databases">
        <authorList>
            <consortium name="Pathogen Informatics"/>
            <person name="Doyle S."/>
        </authorList>
    </citation>
    <scope>NUCLEOTIDE SEQUENCE [LARGE SCALE GENOMIC DNA]</scope>
    <source>
        <strain evidence="1 2">NCTC12151</strain>
    </source>
</reference>
<dbReference type="OrthoDB" id="264195at2"/>
<organism evidence="1 2">
    <name type="scientific">Leminorella richardii</name>
    <dbReference type="NCBI Taxonomy" id="158841"/>
    <lineage>
        <taxon>Bacteria</taxon>
        <taxon>Pseudomonadati</taxon>
        <taxon>Pseudomonadota</taxon>
        <taxon>Gammaproteobacteria</taxon>
        <taxon>Enterobacterales</taxon>
        <taxon>Budviciaceae</taxon>
        <taxon>Leminorella</taxon>
    </lineage>
</organism>
<dbReference type="PANTHER" id="PTHR32011:SF2">
    <property type="entry name" value="OS08G0472400 PROTEIN"/>
    <property type="match status" value="1"/>
</dbReference>
<sequence>MSCRYEKEASLLIEALNAQGVSFAIGLSDAEAGEVECVFGFQFPPDLKALLQQALPISSGFVDWRAAMGSKKARRQIAERMAAPLEGILFDIKHNDYWLDSWGSRPAVFSERKARVERLVADAPRLIPLYSHRYLPDTPCEAGNPVFSVYQTDIIYYGNDLASYFAAEFGFTLPGAFHPANEPKPVAFWCELVL</sequence>
<evidence type="ECO:0000313" key="1">
    <source>
        <dbReference type="EMBL" id="SQI36329.1"/>
    </source>
</evidence>
<proteinExistence type="predicted"/>
<dbReference type="EMBL" id="LS483470">
    <property type="protein sequence ID" value="SQI36329.1"/>
    <property type="molecule type" value="Genomic_DNA"/>
</dbReference>
<dbReference type="KEGG" id="lri:NCTC12151_00706"/>
<keyword evidence="2" id="KW-1185">Reference proteome</keyword>
<dbReference type="Proteomes" id="UP000249005">
    <property type="component" value="Chromosome 1"/>
</dbReference>
<protein>
    <submittedName>
        <fullName evidence="1">Uncharacterized protein</fullName>
    </submittedName>
</protein>
<dbReference type="PANTHER" id="PTHR32011">
    <property type="entry name" value="OS08G0472400 PROTEIN"/>
    <property type="match status" value="1"/>
</dbReference>
<dbReference type="AlphaFoldDB" id="A0A2X4UCI6"/>
<accession>A0A2X4UCI6</accession>
<name>A0A2X4UCI6_9GAMM</name>
<evidence type="ECO:0000313" key="2">
    <source>
        <dbReference type="Proteomes" id="UP000249005"/>
    </source>
</evidence>
<gene>
    <name evidence="1" type="ORF">NCTC12151_00706</name>
</gene>